<sequence>MLSGVERAAEQAALLVVVTNELFSDGMDYDPETLAYLDVLARLNRAVARRADRVYEVVCGIPIAWKGANP</sequence>
<dbReference type="EMBL" id="CYZT01000951">
    <property type="protein sequence ID" value="CUQ35320.1"/>
    <property type="molecule type" value="Genomic_DNA"/>
</dbReference>
<keyword evidence="1" id="KW-0418">Kinase</keyword>
<dbReference type="GO" id="GO:0009236">
    <property type="term" value="P:cobalamin biosynthetic process"/>
    <property type="evidence" value="ECO:0007669"/>
    <property type="project" value="UniProtKB-UniPathway"/>
</dbReference>
<proteinExistence type="predicted"/>
<dbReference type="InterPro" id="IPR027417">
    <property type="entry name" value="P-loop_NTPase"/>
</dbReference>
<gene>
    <name evidence="1" type="ORF">ERS852411_04285</name>
</gene>
<keyword evidence="1" id="KW-0808">Transferase</keyword>
<dbReference type="Proteomes" id="UP000095746">
    <property type="component" value="Unassembled WGS sequence"/>
</dbReference>
<organism evidence="1 2">
    <name type="scientific">Flavonifractor plautii</name>
    <name type="common">Fusobacterium plautii</name>
    <dbReference type="NCBI Taxonomy" id="292800"/>
    <lineage>
        <taxon>Bacteria</taxon>
        <taxon>Bacillati</taxon>
        <taxon>Bacillota</taxon>
        <taxon>Clostridia</taxon>
        <taxon>Eubacteriales</taxon>
        <taxon>Oscillospiraceae</taxon>
        <taxon>Flavonifractor</taxon>
    </lineage>
</organism>
<dbReference type="GO" id="GO:0000166">
    <property type="term" value="F:nucleotide binding"/>
    <property type="evidence" value="ECO:0007669"/>
    <property type="project" value="InterPro"/>
</dbReference>
<dbReference type="Pfam" id="PF02283">
    <property type="entry name" value="CobU"/>
    <property type="match status" value="1"/>
</dbReference>
<dbReference type="GO" id="GO:0043752">
    <property type="term" value="F:adenosylcobinamide kinase activity"/>
    <property type="evidence" value="ECO:0007669"/>
    <property type="project" value="InterPro"/>
</dbReference>
<dbReference type="UniPathway" id="UPA00148">
    <property type="reaction ID" value="UER00236"/>
</dbReference>
<protein>
    <submittedName>
        <fullName evidence="1">Cobinamide kinase / cobinamide phosphate guanyltransferase</fullName>
    </submittedName>
</protein>
<dbReference type="AlphaFoldDB" id="A0A174VTC9"/>
<name>A0A174VTC9_FLAPL</name>
<dbReference type="InterPro" id="IPR003203">
    <property type="entry name" value="CobU/CobP"/>
</dbReference>
<evidence type="ECO:0000313" key="1">
    <source>
        <dbReference type="EMBL" id="CUQ35320.1"/>
    </source>
</evidence>
<dbReference type="Gene3D" id="3.40.50.300">
    <property type="entry name" value="P-loop containing nucleotide triphosphate hydrolases"/>
    <property type="match status" value="1"/>
</dbReference>
<dbReference type="SUPFAM" id="SSF52540">
    <property type="entry name" value="P-loop containing nucleoside triphosphate hydrolases"/>
    <property type="match status" value="1"/>
</dbReference>
<evidence type="ECO:0000313" key="2">
    <source>
        <dbReference type="Proteomes" id="UP000095746"/>
    </source>
</evidence>
<accession>A0A174VTC9</accession>
<reference evidence="1 2" key="1">
    <citation type="submission" date="2015-09" db="EMBL/GenBank/DDBJ databases">
        <authorList>
            <consortium name="Pathogen Informatics"/>
        </authorList>
    </citation>
    <scope>NUCLEOTIDE SEQUENCE [LARGE SCALE GENOMIC DNA]</scope>
    <source>
        <strain evidence="1 2">2789STDY5608854</strain>
    </source>
</reference>